<feature type="region of interest" description="Disordered" evidence="1">
    <location>
        <begin position="80"/>
        <end position="99"/>
    </location>
</feature>
<evidence type="ECO:0000313" key="3">
    <source>
        <dbReference type="EMBL" id="RNA23410.1"/>
    </source>
</evidence>
<sequence>MGIELTVTKSDAVVFLALVHGISATSTSSSPPDSYKGSSVVFWPLIDKKLIGLANWPYKQQDPSKLTKLEICFNKGETNWDTKGHKRTENSPNIEKDTKGQQRIFSYKNTLNVNSSY</sequence>
<keyword evidence="4" id="KW-1185">Reference proteome</keyword>
<dbReference type="EMBL" id="REGN01003292">
    <property type="protein sequence ID" value="RNA23410.1"/>
    <property type="molecule type" value="Genomic_DNA"/>
</dbReference>
<evidence type="ECO:0000313" key="4">
    <source>
        <dbReference type="Proteomes" id="UP000276133"/>
    </source>
</evidence>
<accession>A0A3M7RJ40</accession>
<name>A0A3M7RJ40_BRAPC</name>
<gene>
    <name evidence="3" type="ORF">BpHYR1_015841</name>
</gene>
<organism evidence="3 4">
    <name type="scientific">Brachionus plicatilis</name>
    <name type="common">Marine rotifer</name>
    <name type="synonym">Brachionus muelleri</name>
    <dbReference type="NCBI Taxonomy" id="10195"/>
    <lineage>
        <taxon>Eukaryota</taxon>
        <taxon>Metazoa</taxon>
        <taxon>Spiralia</taxon>
        <taxon>Gnathifera</taxon>
        <taxon>Rotifera</taxon>
        <taxon>Eurotatoria</taxon>
        <taxon>Monogononta</taxon>
        <taxon>Pseudotrocha</taxon>
        <taxon>Ploima</taxon>
        <taxon>Brachionidae</taxon>
        <taxon>Brachionus</taxon>
    </lineage>
</organism>
<comment type="caution">
    <text evidence="3">The sequence shown here is derived from an EMBL/GenBank/DDBJ whole genome shotgun (WGS) entry which is preliminary data.</text>
</comment>
<feature type="signal peptide" evidence="2">
    <location>
        <begin position="1"/>
        <end position="24"/>
    </location>
</feature>
<evidence type="ECO:0000256" key="1">
    <source>
        <dbReference type="SAM" id="MobiDB-lite"/>
    </source>
</evidence>
<protein>
    <submittedName>
        <fullName evidence="3">Uncharacterized protein</fullName>
    </submittedName>
</protein>
<reference evidence="3 4" key="1">
    <citation type="journal article" date="2018" name="Sci. Rep.">
        <title>Genomic signatures of local adaptation to the degree of environmental predictability in rotifers.</title>
        <authorList>
            <person name="Franch-Gras L."/>
            <person name="Hahn C."/>
            <person name="Garcia-Roger E.M."/>
            <person name="Carmona M.J."/>
            <person name="Serra M."/>
            <person name="Gomez A."/>
        </authorList>
    </citation>
    <scope>NUCLEOTIDE SEQUENCE [LARGE SCALE GENOMIC DNA]</scope>
    <source>
        <strain evidence="3">HYR1</strain>
    </source>
</reference>
<dbReference type="Proteomes" id="UP000276133">
    <property type="component" value="Unassembled WGS sequence"/>
</dbReference>
<feature type="chain" id="PRO_5017968156" evidence="2">
    <location>
        <begin position="25"/>
        <end position="117"/>
    </location>
</feature>
<proteinExistence type="predicted"/>
<evidence type="ECO:0000256" key="2">
    <source>
        <dbReference type="SAM" id="SignalP"/>
    </source>
</evidence>
<keyword evidence="2" id="KW-0732">Signal</keyword>
<dbReference type="AlphaFoldDB" id="A0A3M7RJ40"/>